<sequence>MPSSRRHPGASSSTRTCSGTWTDCPGGWPASPPEQRTPGVCTAGHSKTRCASEGRDPLSVGEDLPDRLTLLGLEGLL</sequence>
<name>A0ABV5G1W3_9MICC</name>
<dbReference type="Proteomes" id="UP001589575">
    <property type="component" value="Unassembled WGS sequence"/>
</dbReference>
<evidence type="ECO:0000313" key="2">
    <source>
        <dbReference type="EMBL" id="MFB9072463.1"/>
    </source>
</evidence>
<feature type="compositionally biased region" description="Polar residues" evidence="1">
    <location>
        <begin position="10"/>
        <end position="21"/>
    </location>
</feature>
<evidence type="ECO:0000313" key="3">
    <source>
        <dbReference type="Proteomes" id="UP001589575"/>
    </source>
</evidence>
<dbReference type="EMBL" id="JBHMFI010000001">
    <property type="protein sequence ID" value="MFB9072463.1"/>
    <property type="molecule type" value="Genomic_DNA"/>
</dbReference>
<comment type="caution">
    <text evidence="2">The sequence shown here is derived from an EMBL/GenBank/DDBJ whole genome shotgun (WGS) entry which is preliminary data.</text>
</comment>
<protein>
    <submittedName>
        <fullName evidence="2">Uncharacterized protein</fullName>
    </submittedName>
</protein>
<gene>
    <name evidence="2" type="ORF">ACFFX0_15170</name>
</gene>
<accession>A0ABV5G1W3</accession>
<organism evidence="2 3">
    <name type="scientific">Citricoccus parietis</name>
    <dbReference type="NCBI Taxonomy" id="592307"/>
    <lineage>
        <taxon>Bacteria</taxon>
        <taxon>Bacillati</taxon>
        <taxon>Actinomycetota</taxon>
        <taxon>Actinomycetes</taxon>
        <taxon>Micrococcales</taxon>
        <taxon>Micrococcaceae</taxon>
        <taxon>Citricoccus</taxon>
    </lineage>
</organism>
<reference evidence="2 3" key="1">
    <citation type="submission" date="2024-09" db="EMBL/GenBank/DDBJ databases">
        <authorList>
            <person name="Sun Q."/>
            <person name="Mori K."/>
        </authorList>
    </citation>
    <scope>NUCLEOTIDE SEQUENCE [LARGE SCALE GENOMIC DNA]</scope>
    <source>
        <strain evidence="2 3">CCM 7609</strain>
    </source>
</reference>
<evidence type="ECO:0000256" key="1">
    <source>
        <dbReference type="SAM" id="MobiDB-lite"/>
    </source>
</evidence>
<keyword evidence="3" id="KW-1185">Reference proteome</keyword>
<proteinExistence type="predicted"/>
<feature type="region of interest" description="Disordered" evidence="1">
    <location>
        <begin position="1"/>
        <end position="63"/>
    </location>
</feature>